<name>A0A5C5YVV3_9BACT</name>
<sequence>MSRLLSTVTAFCLVTLYIATNAGADFALAYLLGFVVISTVWLNIFGVPRLKGWIGYATRSRLDAMKLTYSQESQTNG</sequence>
<dbReference type="RefSeq" id="WP_146393677.1">
    <property type="nucleotide sequence ID" value="NZ_SJPJ01000001.1"/>
</dbReference>
<comment type="caution">
    <text evidence="2">The sequence shown here is derived from an EMBL/GenBank/DDBJ whole genome shotgun (WGS) entry which is preliminary data.</text>
</comment>
<reference evidence="2 3" key="1">
    <citation type="submission" date="2019-02" db="EMBL/GenBank/DDBJ databases">
        <title>Deep-cultivation of Planctomycetes and their phenomic and genomic characterization uncovers novel biology.</title>
        <authorList>
            <person name="Wiegand S."/>
            <person name="Jogler M."/>
            <person name="Boedeker C."/>
            <person name="Pinto D."/>
            <person name="Vollmers J."/>
            <person name="Rivas-Marin E."/>
            <person name="Kohn T."/>
            <person name="Peeters S.H."/>
            <person name="Heuer A."/>
            <person name="Rast P."/>
            <person name="Oberbeckmann S."/>
            <person name="Bunk B."/>
            <person name="Jeske O."/>
            <person name="Meyerdierks A."/>
            <person name="Storesund J.E."/>
            <person name="Kallscheuer N."/>
            <person name="Luecker S."/>
            <person name="Lage O.M."/>
            <person name="Pohl T."/>
            <person name="Merkel B.J."/>
            <person name="Hornburger P."/>
            <person name="Mueller R.-W."/>
            <person name="Bruemmer F."/>
            <person name="Labrenz M."/>
            <person name="Spormann A.M."/>
            <person name="Op Den Camp H."/>
            <person name="Overmann J."/>
            <person name="Amann R."/>
            <person name="Jetten M.S.M."/>
            <person name="Mascher T."/>
            <person name="Medema M.H."/>
            <person name="Devos D.P."/>
            <person name="Kaster A.-K."/>
            <person name="Ovreas L."/>
            <person name="Rohde M."/>
            <person name="Galperin M.Y."/>
            <person name="Jogler C."/>
        </authorList>
    </citation>
    <scope>NUCLEOTIDE SEQUENCE [LARGE SCALE GENOMIC DNA]</scope>
    <source>
        <strain evidence="2 3">CA13</strain>
    </source>
</reference>
<evidence type="ECO:0000313" key="2">
    <source>
        <dbReference type="EMBL" id="TWT78647.1"/>
    </source>
</evidence>
<organism evidence="2 3">
    <name type="scientific">Novipirellula herctigrandis</name>
    <dbReference type="NCBI Taxonomy" id="2527986"/>
    <lineage>
        <taxon>Bacteria</taxon>
        <taxon>Pseudomonadati</taxon>
        <taxon>Planctomycetota</taxon>
        <taxon>Planctomycetia</taxon>
        <taxon>Pirellulales</taxon>
        <taxon>Pirellulaceae</taxon>
        <taxon>Novipirellula</taxon>
    </lineage>
</organism>
<evidence type="ECO:0000313" key="3">
    <source>
        <dbReference type="Proteomes" id="UP000315010"/>
    </source>
</evidence>
<dbReference type="EMBL" id="SJPJ01000001">
    <property type="protein sequence ID" value="TWT78647.1"/>
    <property type="molecule type" value="Genomic_DNA"/>
</dbReference>
<proteinExistence type="predicted"/>
<dbReference type="Proteomes" id="UP000315010">
    <property type="component" value="Unassembled WGS sequence"/>
</dbReference>
<evidence type="ECO:0000256" key="1">
    <source>
        <dbReference type="SAM" id="Phobius"/>
    </source>
</evidence>
<keyword evidence="1" id="KW-1133">Transmembrane helix</keyword>
<feature type="transmembrane region" description="Helical" evidence="1">
    <location>
        <begin position="28"/>
        <end position="47"/>
    </location>
</feature>
<gene>
    <name evidence="2" type="ORF">CA13_00430</name>
</gene>
<keyword evidence="3" id="KW-1185">Reference proteome</keyword>
<dbReference type="AlphaFoldDB" id="A0A5C5YVV3"/>
<dbReference type="OrthoDB" id="288658at2"/>
<keyword evidence="1" id="KW-0812">Transmembrane</keyword>
<accession>A0A5C5YVV3</accession>
<protein>
    <submittedName>
        <fullName evidence="2">Uncharacterized protein</fullName>
    </submittedName>
</protein>
<keyword evidence="1" id="KW-0472">Membrane</keyword>